<evidence type="ECO:0000256" key="2">
    <source>
        <dbReference type="ARBA" id="ARBA00022475"/>
    </source>
</evidence>
<protein>
    <submittedName>
        <fullName evidence="7">LysE family translocator</fullName>
    </submittedName>
</protein>
<proteinExistence type="predicted"/>
<feature type="transmembrane region" description="Helical" evidence="6">
    <location>
        <begin position="72"/>
        <end position="89"/>
    </location>
</feature>
<name>A0ABY4E6D0_9NEIS</name>
<keyword evidence="5 6" id="KW-0472">Membrane</keyword>
<dbReference type="PANTHER" id="PTHR30086:SF20">
    <property type="entry name" value="ARGININE EXPORTER PROTEIN ARGO-RELATED"/>
    <property type="match status" value="1"/>
</dbReference>
<dbReference type="EMBL" id="CP091511">
    <property type="protein sequence ID" value="UOO90906.1"/>
    <property type="molecule type" value="Genomic_DNA"/>
</dbReference>
<evidence type="ECO:0000256" key="5">
    <source>
        <dbReference type="ARBA" id="ARBA00023136"/>
    </source>
</evidence>
<dbReference type="RefSeq" id="WP_058305314.1">
    <property type="nucleotide sequence ID" value="NZ_CABKVG010000006.1"/>
</dbReference>
<evidence type="ECO:0000256" key="6">
    <source>
        <dbReference type="SAM" id="Phobius"/>
    </source>
</evidence>
<comment type="subcellular location">
    <subcellularLocation>
        <location evidence="1">Cell membrane</location>
        <topology evidence="1">Multi-pass membrane protein</topology>
    </subcellularLocation>
</comment>
<dbReference type="InterPro" id="IPR001123">
    <property type="entry name" value="LeuE-type"/>
</dbReference>
<feature type="transmembrane region" description="Helical" evidence="6">
    <location>
        <begin position="6"/>
        <end position="29"/>
    </location>
</feature>
<dbReference type="Pfam" id="PF01810">
    <property type="entry name" value="LysE"/>
    <property type="match status" value="1"/>
</dbReference>
<evidence type="ECO:0000256" key="3">
    <source>
        <dbReference type="ARBA" id="ARBA00022692"/>
    </source>
</evidence>
<keyword evidence="2" id="KW-1003">Cell membrane</keyword>
<keyword evidence="8" id="KW-1185">Reference proteome</keyword>
<evidence type="ECO:0000313" key="8">
    <source>
        <dbReference type="Proteomes" id="UP000832011"/>
    </source>
</evidence>
<feature type="transmembrane region" description="Helical" evidence="6">
    <location>
        <begin position="41"/>
        <end position="66"/>
    </location>
</feature>
<accession>A0ABY4E6D0</accession>
<keyword evidence="3 6" id="KW-0812">Transmembrane</keyword>
<evidence type="ECO:0000256" key="1">
    <source>
        <dbReference type="ARBA" id="ARBA00004651"/>
    </source>
</evidence>
<dbReference type="Proteomes" id="UP000832011">
    <property type="component" value="Chromosome"/>
</dbReference>
<dbReference type="PIRSF" id="PIRSF006324">
    <property type="entry name" value="LeuE"/>
    <property type="match status" value="1"/>
</dbReference>
<dbReference type="PANTHER" id="PTHR30086">
    <property type="entry name" value="ARGININE EXPORTER PROTEIN ARGO"/>
    <property type="match status" value="1"/>
</dbReference>
<organism evidence="7 8">
    <name type="scientific">Vitreoscilla massiliensis</name>
    <dbReference type="NCBI Taxonomy" id="1689272"/>
    <lineage>
        <taxon>Bacteria</taxon>
        <taxon>Pseudomonadati</taxon>
        <taxon>Pseudomonadota</taxon>
        <taxon>Betaproteobacteria</taxon>
        <taxon>Neisseriales</taxon>
        <taxon>Neisseriaceae</taxon>
        <taxon>Vitreoscilla</taxon>
    </lineage>
</organism>
<evidence type="ECO:0000313" key="7">
    <source>
        <dbReference type="EMBL" id="UOO90906.1"/>
    </source>
</evidence>
<feature type="transmembrane region" description="Helical" evidence="6">
    <location>
        <begin position="188"/>
        <end position="206"/>
    </location>
</feature>
<evidence type="ECO:0000256" key="4">
    <source>
        <dbReference type="ARBA" id="ARBA00022989"/>
    </source>
</evidence>
<keyword evidence="4 6" id="KW-1133">Transmembrane helix</keyword>
<sequence length="213" mass="22823">MLGIENYLGFIVAALVLNITPGSDTIYILSRTLAQGKRAGIASVLGISSGVLIWGLLVSFGLASLLKTMPSLMLAVKLLGAAYIVWIAVQMWRHSDLDAAALQADVHHLSVRKVYQQGIITNLLNPKVGLFFLAFLPQFISSGTASPLPFLVLTATFIMTGTIWCLLLVGLASLISKHLQHQPRMATYISRGSSVILGAMGIHIGLSSLKEVL</sequence>
<gene>
    <name evidence="7" type="ORF">LVJ82_08070</name>
</gene>
<feature type="transmembrane region" description="Helical" evidence="6">
    <location>
        <begin position="152"/>
        <end position="176"/>
    </location>
</feature>
<reference evidence="7 8" key="1">
    <citation type="journal article" date="2022" name="Res Sq">
        <title>Evolution of multicellular longitudinally dividing oral cavity symbionts (Neisseriaceae).</title>
        <authorList>
            <person name="Nyongesa S."/>
            <person name="Weber P."/>
            <person name="Bernet E."/>
            <person name="Pullido F."/>
            <person name="Nieckarz M."/>
            <person name="Delaby M."/>
            <person name="Nieves C."/>
            <person name="Viehboeck T."/>
            <person name="Krause N."/>
            <person name="Rivera-Millot A."/>
            <person name="Nakamura A."/>
            <person name="Vischer N."/>
            <person name="VanNieuwenhze M."/>
            <person name="Brun Y."/>
            <person name="Cava F."/>
            <person name="Bulgheresi S."/>
            <person name="Veyrier F."/>
        </authorList>
    </citation>
    <scope>NUCLEOTIDE SEQUENCE [LARGE SCALE GENOMIC DNA]</scope>
    <source>
        <strain evidence="7 8">SN4</strain>
    </source>
</reference>